<proteinExistence type="predicted"/>
<dbReference type="Pfam" id="PF13650">
    <property type="entry name" value="Asp_protease_2"/>
    <property type="match status" value="1"/>
</dbReference>
<keyword evidence="1" id="KW-0378">Hydrolase</keyword>
<organism evidence="3 4">
    <name type="scientific">Actinoplanes octamycinicus</name>
    <dbReference type="NCBI Taxonomy" id="135948"/>
    <lineage>
        <taxon>Bacteria</taxon>
        <taxon>Bacillati</taxon>
        <taxon>Actinomycetota</taxon>
        <taxon>Actinomycetes</taxon>
        <taxon>Micromonosporales</taxon>
        <taxon>Micromonosporaceae</taxon>
        <taxon>Actinoplanes</taxon>
    </lineage>
</organism>
<dbReference type="PROSITE" id="PS50175">
    <property type="entry name" value="ASP_PROT_RETROV"/>
    <property type="match status" value="1"/>
</dbReference>
<dbReference type="EMBL" id="JACHNB010000001">
    <property type="protein sequence ID" value="MBB4743848.1"/>
    <property type="molecule type" value="Genomic_DNA"/>
</dbReference>
<dbReference type="Gene3D" id="2.40.70.10">
    <property type="entry name" value="Acid Proteases"/>
    <property type="match status" value="1"/>
</dbReference>
<dbReference type="InterPro" id="IPR001995">
    <property type="entry name" value="Peptidase_A2_cat"/>
</dbReference>
<dbReference type="SUPFAM" id="SSF50630">
    <property type="entry name" value="Acid proteases"/>
    <property type="match status" value="1"/>
</dbReference>
<dbReference type="InterPro" id="IPR021109">
    <property type="entry name" value="Peptidase_aspartic_dom_sf"/>
</dbReference>
<evidence type="ECO:0000313" key="3">
    <source>
        <dbReference type="EMBL" id="MBB4743848.1"/>
    </source>
</evidence>
<dbReference type="AlphaFoldDB" id="A0A7W7H4H9"/>
<protein>
    <recommendedName>
        <fullName evidence="2">Peptidase A2 domain-containing protein</fullName>
    </recommendedName>
</protein>
<evidence type="ECO:0000259" key="2">
    <source>
        <dbReference type="PROSITE" id="PS50175"/>
    </source>
</evidence>
<dbReference type="PROSITE" id="PS00141">
    <property type="entry name" value="ASP_PROTEASE"/>
    <property type="match status" value="1"/>
</dbReference>
<dbReference type="CDD" id="cd00303">
    <property type="entry name" value="retropepsin_like"/>
    <property type="match status" value="1"/>
</dbReference>
<dbReference type="GO" id="GO:0006508">
    <property type="term" value="P:proteolysis"/>
    <property type="evidence" value="ECO:0007669"/>
    <property type="project" value="InterPro"/>
</dbReference>
<dbReference type="Proteomes" id="UP000546162">
    <property type="component" value="Unassembled WGS sequence"/>
</dbReference>
<dbReference type="GO" id="GO:0004190">
    <property type="term" value="F:aspartic-type endopeptidase activity"/>
    <property type="evidence" value="ECO:0007669"/>
    <property type="project" value="InterPro"/>
</dbReference>
<sequence length="140" mass="14805">MTTVVYACDRHPYLSGPGGRPAAAVARPWAEVAVWWNGTRSHRVLCLVDTGADFTVLDTGTAADLGIIPVQLPPRRFQLADGAWAIYGEQSGVQLSFAGTTVTGAVLFGGNGPAILGRDVLLSAPRSLDLGFDSRGWKHT</sequence>
<keyword evidence="4" id="KW-1185">Reference proteome</keyword>
<comment type="caution">
    <text evidence="3">The sequence shown here is derived from an EMBL/GenBank/DDBJ whole genome shotgun (WGS) entry which is preliminary data.</text>
</comment>
<dbReference type="InterPro" id="IPR001969">
    <property type="entry name" value="Aspartic_peptidase_AS"/>
</dbReference>
<accession>A0A7W7H4H9</accession>
<reference evidence="3 4" key="1">
    <citation type="submission" date="2020-08" db="EMBL/GenBank/DDBJ databases">
        <title>Sequencing the genomes of 1000 actinobacteria strains.</title>
        <authorList>
            <person name="Klenk H.-P."/>
        </authorList>
    </citation>
    <scope>NUCLEOTIDE SEQUENCE [LARGE SCALE GENOMIC DNA]</scope>
    <source>
        <strain evidence="3 4">DSM 45809</strain>
    </source>
</reference>
<gene>
    <name evidence="3" type="ORF">BJY16_007307</name>
</gene>
<dbReference type="RefSeq" id="WP_185044094.1">
    <property type="nucleotide sequence ID" value="NZ_BAABFG010000005.1"/>
</dbReference>
<evidence type="ECO:0000313" key="4">
    <source>
        <dbReference type="Proteomes" id="UP000546162"/>
    </source>
</evidence>
<feature type="domain" description="Peptidase A2" evidence="2">
    <location>
        <begin position="44"/>
        <end position="120"/>
    </location>
</feature>
<name>A0A7W7H4H9_9ACTN</name>
<evidence type="ECO:0000256" key="1">
    <source>
        <dbReference type="ARBA" id="ARBA00022801"/>
    </source>
</evidence>